<keyword evidence="3" id="KW-1185">Reference proteome</keyword>
<dbReference type="AlphaFoldDB" id="A0A9Q1ITA3"/>
<gene>
    <name evidence="2" type="ORF">SKAU_G00230420</name>
</gene>
<feature type="domain" description="Aldehyde oxidase/xanthine dehydrogenase first molybdopterin binding" evidence="1">
    <location>
        <begin position="16"/>
        <end position="81"/>
    </location>
</feature>
<dbReference type="InterPro" id="IPR008274">
    <property type="entry name" value="AldOxase/xan_DH_MoCoBD1"/>
</dbReference>
<comment type="caution">
    <text evidence="2">The sequence shown here is derived from an EMBL/GenBank/DDBJ whole genome shotgun (WGS) entry which is preliminary data.</text>
</comment>
<proteinExistence type="predicted"/>
<sequence>MLITSGRHPFLGKYKIMEKALLHMDNGDRIPNLRGRGFICRTYLPSYTASEPQGLTIIESVLHEVANKCGLPPEKVRDINMYRDEICYNHHKQLFTPQDMIRCWEECLEKSAYHNRRLAIAQFNANKEEGHLCCAHQVWHRILKVVLQPVNQLIHVTGWRDIPLTWSPRLLAMS</sequence>
<protein>
    <recommendedName>
        <fullName evidence="1">Aldehyde oxidase/xanthine dehydrogenase first molybdopterin binding domain-containing protein</fullName>
    </recommendedName>
</protein>
<reference evidence="2" key="1">
    <citation type="journal article" date="2023" name="Science">
        <title>Genome structures resolve the early diversification of teleost fishes.</title>
        <authorList>
            <person name="Parey E."/>
            <person name="Louis A."/>
            <person name="Montfort J."/>
            <person name="Bouchez O."/>
            <person name="Roques C."/>
            <person name="Iampietro C."/>
            <person name="Lluch J."/>
            <person name="Castinel A."/>
            <person name="Donnadieu C."/>
            <person name="Desvignes T."/>
            <person name="Floi Bucao C."/>
            <person name="Jouanno E."/>
            <person name="Wen M."/>
            <person name="Mejri S."/>
            <person name="Dirks R."/>
            <person name="Jansen H."/>
            <person name="Henkel C."/>
            <person name="Chen W.J."/>
            <person name="Zahm M."/>
            <person name="Cabau C."/>
            <person name="Klopp C."/>
            <person name="Thompson A.W."/>
            <person name="Robinson-Rechavi M."/>
            <person name="Braasch I."/>
            <person name="Lecointre G."/>
            <person name="Bobe J."/>
            <person name="Postlethwait J.H."/>
            <person name="Berthelot C."/>
            <person name="Roest Crollius H."/>
            <person name="Guiguen Y."/>
        </authorList>
    </citation>
    <scope>NUCLEOTIDE SEQUENCE</scope>
    <source>
        <strain evidence="2">WJC10195</strain>
    </source>
</reference>
<dbReference type="InterPro" id="IPR037165">
    <property type="entry name" value="AldOxase/xan_DH_Mopterin-bd_sf"/>
</dbReference>
<evidence type="ECO:0000313" key="2">
    <source>
        <dbReference type="EMBL" id="KAJ8351566.1"/>
    </source>
</evidence>
<dbReference type="OrthoDB" id="8300278at2759"/>
<dbReference type="Pfam" id="PF02738">
    <property type="entry name" value="MoCoBD_1"/>
    <property type="match status" value="1"/>
</dbReference>
<evidence type="ECO:0000313" key="3">
    <source>
        <dbReference type="Proteomes" id="UP001152622"/>
    </source>
</evidence>
<organism evidence="2 3">
    <name type="scientific">Synaphobranchus kaupii</name>
    <name type="common">Kaup's arrowtooth eel</name>
    <dbReference type="NCBI Taxonomy" id="118154"/>
    <lineage>
        <taxon>Eukaryota</taxon>
        <taxon>Metazoa</taxon>
        <taxon>Chordata</taxon>
        <taxon>Craniata</taxon>
        <taxon>Vertebrata</taxon>
        <taxon>Euteleostomi</taxon>
        <taxon>Actinopterygii</taxon>
        <taxon>Neopterygii</taxon>
        <taxon>Teleostei</taxon>
        <taxon>Anguilliformes</taxon>
        <taxon>Synaphobranchidae</taxon>
        <taxon>Synaphobranchus</taxon>
    </lineage>
</organism>
<evidence type="ECO:0000259" key="1">
    <source>
        <dbReference type="Pfam" id="PF02738"/>
    </source>
</evidence>
<dbReference type="GO" id="GO:0005506">
    <property type="term" value="F:iron ion binding"/>
    <property type="evidence" value="ECO:0007669"/>
    <property type="project" value="InterPro"/>
</dbReference>
<dbReference type="GO" id="GO:0016491">
    <property type="term" value="F:oxidoreductase activity"/>
    <property type="evidence" value="ECO:0007669"/>
    <property type="project" value="InterPro"/>
</dbReference>
<accession>A0A9Q1ITA3</accession>
<dbReference type="InterPro" id="IPR016208">
    <property type="entry name" value="Ald_Oxase/xanthine_DH-like"/>
</dbReference>
<dbReference type="PANTHER" id="PTHR45444:SF3">
    <property type="entry name" value="XANTHINE DEHYDROGENASE"/>
    <property type="match status" value="1"/>
</dbReference>
<dbReference type="PANTHER" id="PTHR45444">
    <property type="entry name" value="XANTHINE DEHYDROGENASE"/>
    <property type="match status" value="1"/>
</dbReference>
<dbReference type="EMBL" id="JAINUF010000008">
    <property type="protein sequence ID" value="KAJ8351566.1"/>
    <property type="molecule type" value="Genomic_DNA"/>
</dbReference>
<dbReference type="Proteomes" id="UP001152622">
    <property type="component" value="Chromosome 8"/>
</dbReference>
<name>A0A9Q1ITA3_SYNKA</name>
<dbReference type="SUPFAM" id="SSF56003">
    <property type="entry name" value="Molybdenum cofactor-binding domain"/>
    <property type="match status" value="1"/>
</dbReference>
<dbReference type="Gene3D" id="3.30.365.10">
    <property type="entry name" value="Aldehyde oxidase/xanthine dehydrogenase, molybdopterin binding domain"/>
    <property type="match status" value="2"/>
</dbReference>